<evidence type="ECO:0000256" key="1">
    <source>
        <dbReference type="SAM" id="MobiDB-lite"/>
    </source>
</evidence>
<feature type="compositionally biased region" description="Basic residues" evidence="1">
    <location>
        <begin position="527"/>
        <end position="536"/>
    </location>
</feature>
<name>A0A9N9SKK5_PHACE</name>
<feature type="compositionally biased region" description="Polar residues" evidence="1">
    <location>
        <begin position="484"/>
        <end position="495"/>
    </location>
</feature>
<feature type="compositionally biased region" description="Basic and acidic residues" evidence="1">
    <location>
        <begin position="637"/>
        <end position="648"/>
    </location>
</feature>
<feature type="compositionally biased region" description="Polar residues" evidence="1">
    <location>
        <begin position="352"/>
        <end position="364"/>
    </location>
</feature>
<dbReference type="PANTHER" id="PTHR31518">
    <property type="entry name" value="ARGININE/SERINE-RICH PROTEIN PNISR"/>
    <property type="match status" value="1"/>
</dbReference>
<feature type="compositionally biased region" description="Low complexity" evidence="1">
    <location>
        <begin position="621"/>
        <end position="636"/>
    </location>
</feature>
<dbReference type="EMBL" id="OU896712">
    <property type="protein sequence ID" value="CAG9823171.1"/>
    <property type="molecule type" value="Genomic_DNA"/>
</dbReference>
<evidence type="ECO:0000313" key="3">
    <source>
        <dbReference type="Proteomes" id="UP001153737"/>
    </source>
</evidence>
<organism evidence="2 3">
    <name type="scientific">Phaedon cochleariae</name>
    <name type="common">Mustard beetle</name>
    <dbReference type="NCBI Taxonomy" id="80249"/>
    <lineage>
        <taxon>Eukaryota</taxon>
        <taxon>Metazoa</taxon>
        <taxon>Ecdysozoa</taxon>
        <taxon>Arthropoda</taxon>
        <taxon>Hexapoda</taxon>
        <taxon>Insecta</taxon>
        <taxon>Pterygota</taxon>
        <taxon>Neoptera</taxon>
        <taxon>Endopterygota</taxon>
        <taxon>Coleoptera</taxon>
        <taxon>Polyphaga</taxon>
        <taxon>Cucujiformia</taxon>
        <taxon>Chrysomeloidea</taxon>
        <taxon>Chrysomelidae</taxon>
        <taxon>Chrysomelinae</taxon>
        <taxon>Chrysomelini</taxon>
        <taxon>Phaedon</taxon>
    </lineage>
</organism>
<feature type="region of interest" description="Disordered" evidence="1">
    <location>
        <begin position="135"/>
        <end position="185"/>
    </location>
</feature>
<accession>A0A9N9SKK5</accession>
<feature type="compositionally biased region" description="Polar residues" evidence="1">
    <location>
        <begin position="135"/>
        <end position="175"/>
    </location>
</feature>
<feature type="compositionally biased region" description="Basic and acidic residues" evidence="1">
    <location>
        <begin position="553"/>
        <end position="571"/>
    </location>
</feature>
<feature type="region of interest" description="Disordered" evidence="1">
    <location>
        <begin position="346"/>
        <end position="670"/>
    </location>
</feature>
<dbReference type="InterPro" id="IPR031937">
    <property type="entry name" value="PNISR"/>
</dbReference>
<feature type="compositionally biased region" description="Basic residues" evidence="1">
    <location>
        <begin position="649"/>
        <end position="670"/>
    </location>
</feature>
<gene>
    <name evidence="2" type="ORF">PHAECO_LOCUS10412</name>
</gene>
<dbReference type="OrthoDB" id="10065820at2759"/>
<feature type="compositionally biased region" description="Basic residues" evidence="1">
    <location>
        <begin position="176"/>
        <end position="185"/>
    </location>
</feature>
<feature type="compositionally biased region" description="Basic residues" evidence="1">
    <location>
        <begin position="572"/>
        <end position="620"/>
    </location>
</feature>
<feature type="compositionally biased region" description="Basic and acidic residues" evidence="1">
    <location>
        <begin position="507"/>
        <end position="526"/>
    </location>
</feature>
<feature type="compositionally biased region" description="Basic and acidic residues" evidence="1">
    <location>
        <begin position="400"/>
        <end position="431"/>
    </location>
</feature>
<reference evidence="2" key="1">
    <citation type="submission" date="2022-01" db="EMBL/GenBank/DDBJ databases">
        <authorList>
            <person name="King R."/>
        </authorList>
    </citation>
    <scope>NUCLEOTIDE SEQUENCE</scope>
</reference>
<dbReference type="Proteomes" id="UP001153737">
    <property type="component" value="Chromosome 6"/>
</dbReference>
<feature type="region of interest" description="Disordered" evidence="1">
    <location>
        <begin position="238"/>
        <end position="312"/>
    </location>
</feature>
<evidence type="ECO:0000313" key="2">
    <source>
        <dbReference type="EMBL" id="CAG9823171.1"/>
    </source>
</evidence>
<dbReference type="AlphaFoldDB" id="A0A9N9SKK5"/>
<protein>
    <recommendedName>
        <fullName evidence="4">Arginine/serine-rich protein PNISR-like</fullName>
    </recommendedName>
</protein>
<feature type="compositionally biased region" description="Basic and acidic residues" evidence="1">
    <location>
        <begin position="238"/>
        <end position="283"/>
    </location>
</feature>
<proteinExistence type="predicted"/>
<sequence>MYSGSDSNESQKFPQWALNPATYQNLSNEQVDWAALAQQWIIMKESGPPPIPGEQPVIIKKPPEKISPVEALVEGTCPPAPIWNISEPPPAPGSETWGNYSQNPNWNWNNTWVQPTVVPPPSINVVKPALLPTPSNSFSAPPESNSDNAVPFGSYNTSSTNEGNHSSYWTSSSGQKHIKPHNKRYSKVNVPIRATAPLPPVVADPEPIVVAPMPSLDANKRKQLPAWIREGLEKMEKDKLRQMEKEKQNQEREENIEKNKQSDKETMEILKSTMKERIKSRFDSDEESSVEESKPQRRQSSPEPIPLTQDELMLKVRRTMTEILLSVTNRHIEAVCREELQRFAKKRKASDQRWSAPSGANISSRLGLGMYADDSASGTEEDEPEDVDQHDSLDSDDDLKDTIKRRMSEFQKTERAIEDRLDEVERRRTEGATRSPSPESDDNDSQVDARSQGADRQQDDSLDIPLPESDTPKKKAGSPSASSNQKARSPSVSSKQKARSASASSEASERGEARSRRSSSSEDAYRKGKNKGRSRRSNSSEKRLRSRSPSPPKRRDSKRDSNGSRRRDSTGSKKKSSSRRSRSRSSSYKKSRRSRDRSRSRNRSRRSKSSRSRSRSRYSKRSPSSSRYSKRSPSSSRSERRSRGDRRSRGERRKRSRSASSGRGKRSHRR</sequence>
<keyword evidence="3" id="KW-1185">Reference proteome</keyword>
<evidence type="ECO:0008006" key="4">
    <source>
        <dbReference type="Google" id="ProtNLM"/>
    </source>
</evidence>
<reference evidence="2" key="2">
    <citation type="submission" date="2022-10" db="EMBL/GenBank/DDBJ databases">
        <authorList>
            <consortium name="ENA_rothamsted_submissions"/>
            <consortium name="culmorum"/>
            <person name="King R."/>
        </authorList>
    </citation>
    <scope>NUCLEOTIDE SEQUENCE</scope>
</reference>
<dbReference type="Pfam" id="PF15996">
    <property type="entry name" value="PNISR"/>
    <property type="match status" value="1"/>
</dbReference>